<dbReference type="Gene3D" id="3.40.710.10">
    <property type="entry name" value="DD-peptidase/beta-lactamase superfamily"/>
    <property type="match status" value="1"/>
</dbReference>
<dbReference type="InterPro" id="IPR037167">
    <property type="entry name" value="Peptidase_S11_C_sf"/>
</dbReference>
<evidence type="ECO:0000256" key="7">
    <source>
        <dbReference type="ARBA" id="ARBA00022729"/>
    </source>
</evidence>
<dbReference type="GO" id="GO:0006508">
    <property type="term" value="P:proteolysis"/>
    <property type="evidence" value="ECO:0007669"/>
    <property type="project" value="UniProtKB-KW"/>
</dbReference>
<dbReference type="InterPro" id="IPR018044">
    <property type="entry name" value="Peptidase_S11"/>
</dbReference>
<evidence type="ECO:0000256" key="3">
    <source>
        <dbReference type="ARBA" id="ARBA00007164"/>
    </source>
</evidence>
<evidence type="ECO:0000313" key="15">
    <source>
        <dbReference type="EMBL" id="CAB4340606.1"/>
    </source>
</evidence>
<accession>A0A6J5ZGY0</accession>
<comment type="catalytic activity">
    <reaction evidence="12">
        <text>Preferential cleavage: (Ac)2-L-Lys-D-Ala-|-D-Ala. Also transpeptidation of peptidyl-alanyl moieties that are N-acyl substituents of D-alanine.</text>
        <dbReference type="EC" id="3.4.16.4"/>
    </reaction>
</comment>
<dbReference type="Pfam" id="PF00768">
    <property type="entry name" value="Peptidase_S11"/>
    <property type="match status" value="1"/>
</dbReference>
<keyword evidence="6" id="KW-0645">Protease</keyword>
<keyword evidence="5" id="KW-0121">Carboxypeptidase</keyword>
<evidence type="ECO:0000256" key="13">
    <source>
        <dbReference type="SAM" id="Phobius"/>
    </source>
</evidence>
<keyword evidence="11" id="KW-0961">Cell wall biogenesis/degradation</keyword>
<comment type="function">
    <text evidence="1">Removes C-terminal D-alanyl residues from sugar-peptide cell wall precursors.</text>
</comment>
<evidence type="ECO:0000256" key="6">
    <source>
        <dbReference type="ARBA" id="ARBA00022670"/>
    </source>
</evidence>
<dbReference type="GO" id="GO:0009002">
    <property type="term" value="F:serine-type D-Ala-D-Ala carboxypeptidase activity"/>
    <property type="evidence" value="ECO:0007669"/>
    <property type="project" value="UniProtKB-EC"/>
</dbReference>
<proteinExistence type="inferred from homology"/>
<evidence type="ECO:0000256" key="8">
    <source>
        <dbReference type="ARBA" id="ARBA00022801"/>
    </source>
</evidence>
<dbReference type="EMBL" id="CAESAO010000032">
    <property type="protein sequence ID" value="CAB4340606.1"/>
    <property type="molecule type" value="Genomic_DNA"/>
</dbReference>
<evidence type="ECO:0000256" key="2">
    <source>
        <dbReference type="ARBA" id="ARBA00004752"/>
    </source>
</evidence>
<comment type="similarity">
    <text evidence="3">Belongs to the peptidase S11 family.</text>
</comment>
<name>A0A6J5ZGY0_9ZZZZ</name>
<comment type="pathway">
    <text evidence="2">Cell wall biogenesis; peptidoglycan biosynthesis.</text>
</comment>
<evidence type="ECO:0000259" key="14">
    <source>
        <dbReference type="SMART" id="SM00936"/>
    </source>
</evidence>
<sequence length="405" mass="43182">MIRALRVGALLALLSLAVPAIASAQRRPSLSASAAILIEPSSGEIIYSRNPYARHEIASTTKMMTALLLLEKRSLAHRVRVINYSPGPAESTAGLTPGERLTSADMLRALLLASANEAAASIAVDVGGSQKGFVRMMNARAKRAGLRSTHFSNPDGLDGRRNYSTARDLASLGVLLRENPFARKLVDRSKATLRSGDHRRVVYNRNTLVGSVPWINGIKTGHTSSAGYLLVGGASRDGAELISVVMGEPSEAARNADTLKLMRYGFGRYQSIHAVGKGQRFATLAVKGRSDRVHLVASRSADVVMRRGQSPTTVVSELPDEVTGPLAKGARIGYVIVLRRGRSVDRVPLVTASAVAAPSLLAAGGGWAGPIAGLLLAGILIAAFATLLRKRRRERRPERVQREPA</sequence>
<keyword evidence="7" id="KW-0732">Signal</keyword>
<dbReference type="GO" id="GO:0071555">
    <property type="term" value="P:cell wall organization"/>
    <property type="evidence" value="ECO:0007669"/>
    <property type="project" value="UniProtKB-KW"/>
</dbReference>
<keyword evidence="13" id="KW-0472">Membrane</keyword>
<feature type="transmembrane region" description="Helical" evidence="13">
    <location>
        <begin position="367"/>
        <end position="388"/>
    </location>
</feature>
<dbReference type="AlphaFoldDB" id="A0A6J5ZGY0"/>
<dbReference type="PANTHER" id="PTHR21581:SF33">
    <property type="entry name" value="D-ALANYL-D-ALANINE CARBOXYPEPTIDASE DACB"/>
    <property type="match status" value="1"/>
</dbReference>
<evidence type="ECO:0000256" key="10">
    <source>
        <dbReference type="ARBA" id="ARBA00022984"/>
    </source>
</evidence>
<evidence type="ECO:0000256" key="4">
    <source>
        <dbReference type="ARBA" id="ARBA00012448"/>
    </source>
</evidence>
<protein>
    <recommendedName>
        <fullName evidence="4">serine-type D-Ala-D-Ala carboxypeptidase</fullName>
        <ecNumber evidence="4">3.4.16.4</ecNumber>
    </recommendedName>
</protein>
<keyword evidence="13" id="KW-0812">Transmembrane</keyword>
<evidence type="ECO:0000256" key="1">
    <source>
        <dbReference type="ARBA" id="ARBA00003217"/>
    </source>
</evidence>
<dbReference type="Pfam" id="PF07943">
    <property type="entry name" value="PBP5_C"/>
    <property type="match status" value="1"/>
</dbReference>
<evidence type="ECO:0000256" key="9">
    <source>
        <dbReference type="ARBA" id="ARBA00022960"/>
    </source>
</evidence>
<dbReference type="InterPro" id="IPR012338">
    <property type="entry name" value="Beta-lactam/transpept-like"/>
</dbReference>
<dbReference type="InterPro" id="IPR015956">
    <property type="entry name" value="Peniciliin-bd_prot_C_sf"/>
</dbReference>
<organism evidence="15">
    <name type="scientific">freshwater metagenome</name>
    <dbReference type="NCBI Taxonomy" id="449393"/>
    <lineage>
        <taxon>unclassified sequences</taxon>
        <taxon>metagenomes</taxon>
        <taxon>ecological metagenomes</taxon>
    </lineage>
</organism>
<reference evidence="15" key="1">
    <citation type="submission" date="2020-05" db="EMBL/GenBank/DDBJ databases">
        <authorList>
            <person name="Chiriac C."/>
            <person name="Salcher M."/>
            <person name="Ghai R."/>
            <person name="Kavagutti S V."/>
        </authorList>
    </citation>
    <scope>NUCLEOTIDE SEQUENCE</scope>
</reference>
<dbReference type="InterPro" id="IPR012907">
    <property type="entry name" value="Peptidase_S11_C"/>
</dbReference>
<dbReference type="SUPFAM" id="SSF56601">
    <property type="entry name" value="beta-lactamase/transpeptidase-like"/>
    <property type="match status" value="1"/>
</dbReference>
<dbReference type="PRINTS" id="PR00725">
    <property type="entry name" value="DADACBPTASE1"/>
</dbReference>
<dbReference type="SUPFAM" id="SSF69189">
    <property type="entry name" value="Penicillin-binding protein associated domain"/>
    <property type="match status" value="1"/>
</dbReference>
<evidence type="ECO:0000256" key="12">
    <source>
        <dbReference type="ARBA" id="ARBA00034000"/>
    </source>
</evidence>
<dbReference type="EC" id="3.4.16.4" evidence="4"/>
<keyword evidence="10" id="KW-0573">Peptidoglycan synthesis</keyword>
<keyword evidence="13" id="KW-1133">Transmembrane helix</keyword>
<dbReference type="InterPro" id="IPR001967">
    <property type="entry name" value="Peptidase_S11_N"/>
</dbReference>
<gene>
    <name evidence="15" type="ORF">UFOPK3522_00555</name>
</gene>
<dbReference type="Gene3D" id="2.60.410.10">
    <property type="entry name" value="D-Ala-D-Ala carboxypeptidase, C-terminal domain"/>
    <property type="match status" value="1"/>
</dbReference>
<dbReference type="GO" id="GO:0009252">
    <property type="term" value="P:peptidoglycan biosynthetic process"/>
    <property type="evidence" value="ECO:0007669"/>
    <property type="project" value="UniProtKB-UniPathway"/>
</dbReference>
<dbReference type="PANTHER" id="PTHR21581">
    <property type="entry name" value="D-ALANYL-D-ALANINE CARBOXYPEPTIDASE"/>
    <property type="match status" value="1"/>
</dbReference>
<keyword evidence="9" id="KW-0133">Cell shape</keyword>
<evidence type="ECO:0000256" key="11">
    <source>
        <dbReference type="ARBA" id="ARBA00023316"/>
    </source>
</evidence>
<dbReference type="GO" id="GO:0008360">
    <property type="term" value="P:regulation of cell shape"/>
    <property type="evidence" value="ECO:0007669"/>
    <property type="project" value="UniProtKB-KW"/>
</dbReference>
<feature type="domain" description="Peptidase S11 D-Ala-D-Ala carboxypeptidase A C-terminal" evidence="14">
    <location>
        <begin position="269"/>
        <end position="357"/>
    </location>
</feature>
<evidence type="ECO:0000256" key="5">
    <source>
        <dbReference type="ARBA" id="ARBA00022645"/>
    </source>
</evidence>
<dbReference type="SMART" id="SM00936">
    <property type="entry name" value="PBP5_C"/>
    <property type="match status" value="1"/>
</dbReference>
<keyword evidence="8" id="KW-0378">Hydrolase</keyword>
<dbReference type="UniPathway" id="UPA00219"/>